<evidence type="ECO:0000313" key="3">
    <source>
        <dbReference type="EMBL" id="POS82824.1"/>
    </source>
</evidence>
<feature type="domain" description="Integrase catalytic" evidence="2">
    <location>
        <begin position="4"/>
        <end position="144"/>
    </location>
</feature>
<comment type="caution">
    <text evidence="3">The sequence shown here is derived from an EMBL/GenBank/DDBJ whole genome shotgun (WGS) entry which is preliminary data.</text>
</comment>
<dbReference type="AlphaFoldDB" id="A0A2S4PLC4"/>
<organism evidence="3 4">
    <name type="scientific">Erysiphe pulchra</name>
    <dbReference type="NCBI Taxonomy" id="225359"/>
    <lineage>
        <taxon>Eukaryota</taxon>
        <taxon>Fungi</taxon>
        <taxon>Dikarya</taxon>
        <taxon>Ascomycota</taxon>
        <taxon>Pezizomycotina</taxon>
        <taxon>Leotiomycetes</taxon>
        <taxon>Erysiphales</taxon>
        <taxon>Erysiphaceae</taxon>
        <taxon>Erysiphe</taxon>
    </lineage>
</organism>
<dbReference type="InterPro" id="IPR036397">
    <property type="entry name" value="RNaseH_sf"/>
</dbReference>
<proteinExistence type="predicted"/>
<dbReference type="OrthoDB" id="3556418at2759"/>
<dbReference type="STRING" id="225359.A0A2S4PLC4"/>
<name>A0A2S4PLC4_9PEZI</name>
<dbReference type="InterPro" id="IPR012337">
    <property type="entry name" value="RNaseH-like_sf"/>
</dbReference>
<dbReference type="InterPro" id="IPR001584">
    <property type="entry name" value="Integrase_cat-core"/>
</dbReference>
<keyword evidence="1" id="KW-0694">RNA-binding</keyword>
<keyword evidence="4" id="KW-1185">Reference proteome</keyword>
<sequence>MLKTRRAPIRFKFTLRDDVDFNHSIFIDVMYIDGSPALHVFDEATRFQAAKWLKKMSSQHLWESLRTCWIDVYLGPPDLINHDAGTNFTSHEFQQNAHSLAITTKIAPVEFANSIGIVERYHKPLRRAYEIIKEELGDNNSLEH</sequence>
<dbReference type="GO" id="GO:0015074">
    <property type="term" value="P:DNA integration"/>
    <property type="evidence" value="ECO:0007669"/>
    <property type="project" value="InterPro"/>
</dbReference>
<accession>A0A2S4PLC4</accession>
<dbReference type="EMBL" id="PEDP01002216">
    <property type="protein sequence ID" value="POS82824.1"/>
    <property type="molecule type" value="Genomic_DNA"/>
</dbReference>
<dbReference type="GO" id="GO:0003723">
    <property type="term" value="F:RNA binding"/>
    <property type="evidence" value="ECO:0007669"/>
    <property type="project" value="UniProtKB-KW"/>
</dbReference>
<protein>
    <recommendedName>
        <fullName evidence="2">Integrase catalytic domain-containing protein</fullName>
    </recommendedName>
</protein>
<reference evidence="3 4" key="1">
    <citation type="submission" date="2017-10" db="EMBL/GenBank/DDBJ databases">
        <title>Development of genomic resources for the powdery mildew, Erysiphe pulchra.</title>
        <authorList>
            <person name="Wadl P.A."/>
            <person name="Mack B.M."/>
            <person name="Moore G."/>
            <person name="Beltz S.B."/>
        </authorList>
    </citation>
    <scope>NUCLEOTIDE SEQUENCE [LARGE SCALE GENOMIC DNA]</scope>
    <source>
        <strain evidence="3">Cflorida</strain>
    </source>
</reference>
<gene>
    <name evidence="3" type="ORF">EPUL_005094</name>
</gene>
<evidence type="ECO:0000256" key="1">
    <source>
        <dbReference type="ARBA" id="ARBA00022884"/>
    </source>
</evidence>
<evidence type="ECO:0000259" key="2">
    <source>
        <dbReference type="PROSITE" id="PS50994"/>
    </source>
</evidence>
<dbReference type="Gene3D" id="3.30.420.10">
    <property type="entry name" value="Ribonuclease H-like superfamily/Ribonuclease H"/>
    <property type="match status" value="1"/>
</dbReference>
<evidence type="ECO:0000313" key="4">
    <source>
        <dbReference type="Proteomes" id="UP000237438"/>
    </source>
</evidence>
<dbReference type="GO" id="GO:0005634">
    <property type="term" value="C:nucleus"/>
    <property type="evidence" value="ECO:0007669"/>
    <property type="project" value="UniProtKB-ARBA"/>
</dbReference>
<dbReference type="Proteomes" id="UP000237438">
    <property type="component" value="Unassembled WGS sequence"/>
</dbReference>
<dbReference type="SUPFAM" id="SSF53098">
    <property type="entry name" value="Ribonuclease H-like"/>
    <property type="match status" value="1"/>
</dbReference>
<dbReference type="PROSITE" id="PS50994">
    <property type="entry name" value="INTEGRASE"/>
    <property type="match status" value="1"/>
</dbReference>